<dbReference type="GeneID" id="54549404"/>
<protein>
    <recommendedName>
        <fullName evidence="3">F-box domain-containing protein</fullName>
    </recommendedName>
</protein>
<evidence type="ECO:0008006" key="3">
    <source>
        <dbReference type="Google" id="ProtNLM"/>
    </source>
</evidence>
<dbReference type="OrthoDB" id="10028886at2759"/>
<keyword evidence="2" id="KW-1185">Reference proteome</keyword>
<gene>
    <name evidence="1" type="ORF">EI97DRAFT_390898</name>
</gene>
<proteinExistence type="predicted"/>
<evidence type="ECO:0000313" key="1">
    <source>
        <dbReference type="EMBL" id="KAF2280093.1"/>
    </source>
</evidence>
<dbReference type="PANTHER" id="PTHR38926">
    <property type="entry name" value="F-BOX DOMAIN CONTAINING PROTEIN, EXPRESSED"/>
    <property type="match status" value="1"/>
</dbReference>
<dbReference type="Proteomes" id="UP000800097">
    <property type="component" value="Unassembled WGS sequence"/>
</dbReference>
<reference evidence="1" key="1">
    <citation type="journal article" date="2020" name="Stud. Mycol.">
        <title>101 Dothideomycetes genomes: a test case for predicting lifestyles and emergence of pathogens.</title>
        <authorList>
            <person name="Haridas S."/>
            <person name="Albert R."/>
            <person name="Binder M."/>
            <person name="Bloem J."/>
            <person name="Labutti K."/>
            <person name="Salamov A."/>
            <person name="Andreopoulos B."/>
            <person name="Baker S."/>
            <person name="Barry K."/>
            <person name="Bills G."/>
            <person name="Bluhm B."/>
            <person name="Cannon C."/>
            <person name="Castanera R."/>
            <person name="Culley D."/>
            <person name="Daum C."/>
            <person name="Ezra D."/>
            <person name="Gonzalez J."/>
            <person name="Henrissat B."/>
            <person name="Kuo A."/>
            <person name="Liang C."/>
            <person name="Lipzen A."/>
            <person name="Lutzoni F."/>
            <person name="Magnuson J."/>
            <person name="Mondo S."/>
            <person name="Nolan M."/>
            <person name="Ohm R."/>
            <person name="Pangilinan J."/>
            <person name="Park H.-J."/>
            <person name="Ramirez L."/>
            <person name="Alfaro M."/>
            <person name="Sun H."/>
            <person name="Tritt A."/>
            <person name="Yoshinaga Y."/>
            <person name="Zwiers L.-H."/>
            <person name="Turgeon B."/>
            <person name="Goodwin S."/>
            <person name="Spatafora J."/>
            <person name="Crous P."/>
            <person name="Grigoriev I."/>
        </authorList>
    </citation>
    <scope>NUCLEOTIDE SEQUENCE</scope>
    <source>
        <strain evidence="1">CBS 379.55</strain>
    </source>
</reference>
<dbReference type="AlphaFoldDB" id="A0A6A6JVF8"/>
<dbReference type="PANTHER" id="PTHR38926:SF5">
    <property type="entry name" value="F-BOX AND LEUCINE-RICH REPEAT PROTEIN 6"/>
    <property type="match status" value="1"/>
</dbReference>
<dbReference type="EMBL" id="ML986485">
    <property type="protein sequence ID" value="KAF2280093.1"/>
    <property type="molecule type" value="Genomic_DNA"/>
</dbReference>
<dbReference type="InterPro" id="IPR032675">
    <property type="entry name" value="LRR_dom_sf"/>
</dbReference>
<dbReference type="Gene3D" id="3.80.10.10">
    <property type="entry name" value="Ribonuclease Inhibitor"/>
    <property type="match status" value="1"/>
</dbReference>
<dbReference type="RefSeq" id="XP_033657631.1">
    <property type="nucleotide sequence ID" value="XM_033796229.1"/>
</dbReference>
<accession>A0A6A6JVF8</accession>
<sequence>MAITLPDDVLHLLCEELASQEQFDTLFNCACASRGFAVPALTHLYRSHHLAPVRGGGDDETILISTKQLLTQKWSILWKSIIASALEATLFPYCRYIRVLDLRDLRNLFEDDHFRANVSTEFFSGPMVRFHLTTGDTRRRARLDLAAIIDFVGEVVTQHTPMLETISGQLDSHALVRWAPRLPRLHSLELYDLSPLEDEGVDAAISQNCPHFNSLSIYTKSPSGGDHDRNLARFLESLPQQSLEMFENIGDIEAGAETFAALNAHGESLKDLRLCVSSEALQHLSILSRCTGLESLRIEDSDSRTHLDFTQKKASEISEWLKKCKNLRNLSFVKFPLASIVATPVLLQDDIQLRRLDIDWYILRDSRVFHQALVNKRASLQFLSLNGDTEGMFRDDVDALVDSLKQLTELRSLKLVLMIEILHDEHIISIIENLSHLEDLYVTGMEMNDITLESVAKLRNLRSVAFSGISRFTFEGLLNFGTCLGPGNRGIRVMIDMADPDTLLSDEEITIIRNNLASQVGGSLEYTPFRDPNVSEFETDSD</sequence>
<name>A0A6A6JVF8_WESOR</name>
<organism evidence="1 2">
    <name type="scientific">Westerdykella ornata</name>
    <dbReference type="NCBI Taxonomy" id="318751"/>
    <lineage>
        <taxon>Eukaryota</taxon>
        <taxon>Fungi</taxon>
        <taxon>Dikarya</taxon>
        <taxon>Ascomycota</taxon>
        <taxon>Pezizomycotina</taxon>
        <taxon>Dothideomycetes</taxon>
        <taxon>Pleosporomycetidae</taxon>
        <taxon>Pleosporales</taxon>
        <taxon>Sporormiaceae</taxon>
        <taxon>Westerdykella</taxon>
    </lineage>
</organism>
<dbReference type="SUPFAM" id="SSF52047">
    <property type="entry name" value="RNI-like"/>
    <property type="match status" value="1"/>
</dbReference>
<evidence type="ECO:0000313" key="2">
    <source>
        <dbReference type="Proteomes" id="UP000800097"/>
    </source>
</evidence>